<dbReference type="PANTHER" id="PTHR42791:SF1">
    <property type="entry name" value="N-ACETYLTRANSFERASE DOMAIN-CONTAINING PROTEIN"/>
    <property type="match status" value="1"/>
</dbReference>
<accession>A0ABQ2K8E8</accession>
<dbReference type="InterPro" id="IPR052523">
    <property type="entry name" value="Trichothecene_AcTrans"/>
</dbReference>
<dbReference type="Gene3D" id="3.40.630.30">
    <property type="match status" value="1"/>
</dbReference>
<proteinExistence type="predicted"/>
<dbReference type="InterPro" id="IPR016181">
    <property type="entry name" value="Acyl_CoA_acyltransferase"/>
</dbReference>
<dbReference type="SUPFAM" id="SSF55729">
    <property type="entry name" value="Acyl-CoA N-acyltransferases (Nat)"/>
    <property type="match status" value="1"/>
</dbReference>
<name>A0ABQ2K8E8_9NOCA</name>
<feature type="domain" description="N-acetyltransferase" evidence="1">
    <location>
        <begin position="5"/>
        <end position="202"/>
    </location>
</feature>
<evidence type="ECO:0000313" key="3">
    <source>
        <dbReference type="Proteomes" id="UP000658127"/>
    </source>
</evidence>
<sequence length="203" mass="22522">MSEPKRVRAAERGDVRAAADALGAAFRHDPVMSWILPDERRRAAGLPRFFRAVARHVFFPLDASDLALHEDGTVAGVAMWTPPNRWQSTIATDLRVMPGLIRAFGRRVQAGKTVGDLIKHHHPKDPHWYLAMLGTTPEARGAGYGSALLRSRLARIDAEGAAAYLESSNPDNVPLYERFGFTVTGELRIPDGPPLWPMWRAPR</sequence>
<reference evidence="3" key="1">
    <citation type="journal article" date="2019" name="Int. J. Syst. Evol. Microbiol.">
        <title>The Global Catalogue of Microorganisms (GCM) 10K type strain sequencing project: providing services to taxonomists for standard genome sequencing and annotation.</title>
        <authorList>
            <consortium name="The Broad Institute Genomics Platform"/>
            <consortium name="The Broad Institute Genome Sequencing Center for Infectious Disease"/>
            <person name="Wu L."/>
            <person name="Ma J."/>
        </authorList>
    </citation>
    <scope>NUCLEOTIDE SEQUENCE [LARGE SCALE GENOMIC DNA]</scope>
    <source>
        <strain evidence="3">CGMCC 4.7329</strain>
    </source>
</reference>
<gene>
    <name evidence="2" type="ORF">GCM10011610_07730</name>
</gene>
<dbReference type="RefSeq" id="WP_189023795.1">
    <property type="nucleotide sequence ID" value="NZ_BMNE01000001.1"/>
</dbReference>
<evidence type="ECO:0000259" key="1">
    <source>
        <dbReference type="PROSITE" id="PS51186"/>
    </source>
</evidence>
<dbReference type="Proteomes" id="UP000658127">
    <property type="component" value="Unassembled WGS sequence"/>
</dbReference>
<dbReference type="CDD" id="cd04301">
    <property type="entry name" value="NAT_SF"/>
    <property type="match status" value="1"/>
</dbReference>
<comment type="caution">
    <text evidence="2">The sequence shown here is derived from an EMBL/GenBank/DDBJ whole genome shotgun (WGS) entry which is preliminary data.</text>
</comment>
<dbReference type="PANTHER" id="PTHR42791">
    <property type="entry name" value="GNAT FAMILY ACETYLTRANSFERASE"/>
    <property type="match status" value="1"/>
</dbReference>
<dbReference type="Pfam" id="PF00583">
    <property type="entry name" value="Acetyltransf_1"/>
    <property type="match status" value="1"/>
</dbReference>
<dbReference type="EMBL" id="BMNE01000001">
    <property type="protein sequence ID" value="GGN69483.1"/>
    <property type="molecule type" value="Genomic_DNA"/>
</dbReference>
<evidence type="ECO:0000313" key="2">
    <source>
        <dbReference type="EMBL" id="GGN69483.1"/>
    </source>
</evidence>
<organism evidence="2 3">
    <name type="scientific">Nocardia rhizosphaerihabitans</name>
    <dbReference type="NCBI Taxonomy" id="1691570"/>
    <lineage>
        <taxon>Bacteria</taxon>
        <taxon>Bacillati</taxon>
        <taxon>Actinomycetota</taxon>
        <taxon>Actinomycetes</taxon>
        <taxon>Mycobacteriales</taxon>
        <taxon>Nocardiaceae</taxon>
        <taxon>Nocardia</taxon>
    </lineage>
</organism>
<keyword evidence="3" id="KW-1185">Reference proteome</keyword>
<protein>
    <submittedName>
        <fullName evidence="2">N-acetyltransferase</fullName>
    </submittedName>
</protein>
<dbReference type="PROSITE" id="PS51186">
    <property type="entry name" value="GNAT"/>
    <property type="match status" value="1"/>
</dbReference>
<dbReference type="InterPro" id="IPR000182">
    <property type="entry name" value="GNAT_dom"/>
</dbReference>